<dbReference type="GO" id="GO:0008270">
    <property type="term" value="F:zinc ion binding"/>
    <property type="evidence" value="ECO:0007669"/>
    <property type="project" value="UniProtKB-KW"/>
</dbReference>
<dbReference type="InterPro" id="IPR013083">
    <property type="entry name" value="Znf_RING/FYVE/PHD"/>
</dbReference>
<feature type="transmembrane region" description="Helical" evidence="3">
    <location>
        <begin position="93"/>
        <end position="117"/>
    </location>
</feature>
<reference evidence="6 7" key="1">
    <citation type="journal article" date="2012" name="Eukaryot. Cell">
        <title>Draft genome sequence of Wickerhamomyces ciferrii NRRL Y-1031 F-60-10.</title>
        <authorList>
            <person name="Schneider J."/>
            <person name="Andrea H."/>
            <person name="Blom J."/>
            <person name="Jaenicke S."/>
            <person name="Ruckert C."/>
            <person name="Schorsch C."/>
            <person name="Szczepanowski R."/>
            <person name="Farwick M."/>
            <person name="Goesmann A."/>
            <person name="Puhler A."/>
            <person name="Schaffer S."/>
            <person name="Tauch A."/>
            <person name="Kohler T."/>
            <person name="Brinkrolf K."/>
        </authorList>
    </citation>
    <scope>NUCLEOTIDE SEQUENCE [LARGE SCALE GENOMIC DNA]</scope>
    <source>
        <strain evidence="7">ATCC 14091 / BCRC 22168 / CBS 111 / JCM 3599 / NBRC 0793 / NRRL Y-1031 F-60-10</strain>
    </source>
</reference>
<dbReference type="AlphaFoldDB" id="K0KVK1"/>
<keyword evidence="7" id="KW-1185">Reference proteome</keyword>
<keyword evidence="1" id="KW-0863">Zinc-finger</keyword>
<feature type="domain" description="RING-type" evidence="5">
    <location>
        <begin position="295"/>
        <end position="346"/>
    </location>
</feature>
<evidence type="ECO:0000256" key="1">
    <source>
        <dbReference type="PROSITE-ProRule" id="PRU00175"/>
    </source>
</evidence>
<gene>
    <name evidence="6" type="ORF">BN7_5549</name>
</gene>
<organism evidence="6 7">
    <name type="scientific">Wickerhamomyces ciferrii (strain ATCC 14091 / BCRC 22168 / CBS 111 / JCM 3599 / NBRC 0793 / NRRL Y-1031 F-60-10)</name>
    <name type="common">Yeast</name>
    <name type="synonym">Pichia ciferrii</name>
    <dbReference type="NCBI Taxonomy" id="1206466"/>
    <lineage>
        <taxon>Eukaryota</taxon>
        <taxon>Fungi</taxon>
        <taxon>Dikarya</taxon>
        <taxon>Ascomycota</taxon>
        <taxon>Saccharomycotina</taxon>
        <taxon>Saccharomycetes</taxon>
        <taxon>Phaffomycetales</taxon>
        <taxon>Wickerhamomycetaceae</taxon>
        <taxon>Wickerhamomyces</taxon>
    </lineage>
</organism>
<dbReference type="SUPFAM" id="SSF57850">
    <property type="entry name" value="RING/U-box"/>
    <property type="match status" value="1"/>
</dbReference>
<dbReference type="EMBL" id="CAIF01000220">
    <property type="protein sequence ID" value="CCH45962.1"/>
    <property type="molecule type" value="Genomic_DNA"/>
</dbReference>
<dbReference type="STRING" id="1206466.K0KVK1"/>
<sequence length="372" mass="42518">MHFKFLIPIALATILAFNGAIQAAPVPQNISESIIDENTPTVSNATTISNQTIEETATPVSSLLDDENSHYMNAEKDNNETKKKKKKSKGLHVVSIVFISLLCPVVGIWLYIGFLNISKEYSRKRYQNFLEMTKYIKRDVKGKGQPWSTYLRRVIFNWKTLGILIIGLSLAGLVILIWNIFKYLFIWPIMAIFNFGVVKKFFATLATPFKIDEYPPPHESNNGNNSNETTTAKGSDEVQGNIVKRSQVEQYIFDEGKLFETANSIFSPEFQCCEELTGDALFEKYPDHASKREPCPICLESLHSNDLLLLLPCNHVYHRACLHDFKRSLQTANLNQVIMVRCPTCQLNLVRLYQYYIDHGLDFKEVKFDNRA</sequence>
<keyword evidence="1" id="KW-0479">Metal-binding</keyword>
<keyword evidence="3" id="KW-1133">Transmembrane helix</keyword>
<dbReference type="Pfam" id="PF13639">
    <property type="entry name" value="zf-RING_2"/>
    <property type="match status" value="1"/>
</dbReference>
<keyword evidence="3" id="KW-0812">Transmembrane</keyword>
<accession>K0KVK1</accession>
<feature type="signal peptide" evidence="4">
    <location>
        <begin position="1"/>
        <end position="23"/>
    </location>
</feature>
<feature type="compositionally biased region" description="Low complexity" evidence="2">
    <location>
        <begin position="219"/>
        <end position="231"/>
    </location>
</feature>
<evidence type="ECO:0000259" key="5">
    <source>
        <dbReference type="PROSITE" id="PS50089"/>
    </source>
</evidence>
<feature type="transmembrane region" description="Helical" evidence="3">
    <location>
        <begin position="184"/>
        <end position="202"/>
    </location>
</feature>
<evidence type="ECO:0000256" key="4">
    <source>
        <dbReference type="SAM" id="SignalP"/>
    </source>
</evidence>
<keyword evidence="1" id="KW-0862">Zinc</keyword>
<dbReference type="PROSITE" id="PS50089">
    <property type="entry name" value="ZF_RING_2"/>
    <property type="match status" value="1"/>
</dbReference>
<evidence type="ECO:0000256" key="3">
    <source>
        <dbReference type="SAM" id="Phobius"/>
    </source>
</evidence>
<keyword evidence="4" id="KW-0732">Signal</keyword>
<dbReference type="CDD" id="cd16448">
    <property type="entry name" value="RING-H2"/>
    <property type="match status" value="1"/>
</dbReference>
<comment type="caution">
    <text evidence="6">The sequence shown here is derived from an EMBL/GenBank/DDBJ whole genome shotgun (WGS) entry which is preliminary data.</text>
</comment>
<name>K0KVK1_WICCF</name>
<proteinExistence type="predicted"/>
<dbReference type="SMART" id="SM00184">
    <property type="entry name" value="RING"/>
    <property type="match status" value="1"/>
</dbReference>
<protein>
    <submittedName>
        <fullName evidence="6">Zinc finger SWIM domain-containing protein 2</fullName>
    </submittedName>
</protein>
<feature type="region of interest" description="Disordered" evidence="2">
    <location>
        <begin position="214"/>
        <end position="237"/>
    </location>
</feature>
<dbReference type="InterPro" id="IPR001841">
    <property type="entry name" value="Znf_RING"/>
</dbReference>
<evidence type="ECO:0000256" key="2">
    <source>
        <dbReference type="SAM" id="MobiDB-lite"/>
    </source>
</evidence>
<feature type="chain" id="PRO_5003834983" evidence="4">
    <location>
        <begin position="24"/>
        <end position="372"/>
    </location>
</feature>
<dbReference type="Gene3D" id="3.30.40.10">
    <property type="entry name" value="Zinc/RING finger domain, C3HC4 (zinc finger)"/>
    <property type="match status" value="1"/>
</dbReference>
<keyword evidence="3" id="KW-0472">Membrane</keyword>
<evidence type="ECO:0000313" key="6">
    <source>
        <dbReference type="EMBL" id="CCH45962.1"/>
    </source>
</evidence>
<evidence type="ECO:0000313" key="7">
    <source>
        <dbReference type="Proteomes" id="UP000009328"/>
    </source>
</evidence>
<dbReference type="HOGENOM" id="CLU_744345_0_0_1"/>
<dbReference type="Proteomes" id="UP000009328">
    <property type="component" value="Unassembled WGS sequence"/>
</dbReference>
<feature type="transmembrane region" description="Helical" evidence="3">
    <location>
        <begin position="161"/>
        <end position="178"/>
    </location>
</feature>
<dbReference type="InParanoid" id="K0KVK1"/>